<dbReference type="Proteomes" id="UP000019229">
    <property type="component" value="Chromosome"/>
</dbReference>
<dbReference type="AlphaFoldDB" id="W5UT99"/>
<protein>
    <submittedName>
        <fullName evidence="2">Chromosome replication initiation and membrane attachment protein</fullName>
    </submittedName>
</protein>
<dbReference type="OrthoDB" id="395744at2"/>
<keyword evidence="3" id="KW-1185">Reference proteome</keyword>
<evidence type="ECO:0000313" key="3">
    <source>
        <dbReference type="Proteomes" id="UP000019229"/>
    </source>
</evidence>
<name>W5UT99_9BACT</name>
<dbReference type="KEGG" id="mbc:MYB_01820"/>
<dbReference type="HOGENOM" id="CLU_860031_0_0_14"/>
<organism evidence="2 3">
    <name type="scientific">Mesomycoplasma bovoculi M165/69</name>
    <dbReference type="NCBI Taxonomy" id="743966"/>
    <lineage>
        <taxon>Bacteria</taxon>
        <taxon>Bacillati</taxon>
        <taxon>Mycoplasmatota</taxon>
        <taxon>Mycoplasmoidales</taxon>
        <taxon>Metamycoplasmataceae</taxon>
        <taxon>Mesomycoplasma</taxon>
    </lineage>
</organism>
<dbReference type="eggNOG" id="COG3611">
    <property type="taxonomic scope" value="Bacteria"/>
</dbReference>
<feature type="domain" description="Replicative helicase loading/DNA remodeling protein DnaB N-terminal winged helix" evidence="1">
    <location>
        <begin position="2"/>
        <end position="180"/>
    </location>
</feature>
<proteinExistence type="predicted"/>
<dbReference type="Pfam" id="PF25888">
    <property type="entry name" value="WHD_DnaB"/>
    <property type="match status" value="1"/>
</dbReference>
<accession>W5UT99</accession>
<reference evidence="2 3" key="1">
    <citation type="journal article" date="2014" name="Genome Announc.">
        <title>Complete Genome Sequence of Mycoplasma bovoculi Strain M165/69T (ATCC 29104).</title>
        <authorList>
            <person name="Calcutt M.J."/>
            <person name="Foecking M.F."/>
        </authorList>
    </citation>
    <scope>NUCLEOTIDE SEQUENCE [LARGE SCALE GENOMIC DNA]</scope>
    <source>
        <strain evidence="2">M165/69</strain>
    </source>
</reference>
<evidence type="ECO:0000313" key="2">
    <source>
        <dbReference type="EMBL" id="AHH45372.1"/>
    </source>
</evidence>
<dbReference type="InterPro" id="IPR058660">
    <property type="entry name" value="WHD_DnaB"/>
</dbReference>
<dbReference type="EMBL" id="CP007154">
    <property type="protein sequence ID" value="AHH45372.1"/>
    <property type="molecule type" value="Genomic_DNA"/>
</dbReference>
<dbReference type="PATRIC" id="fig|743966.3.peg.368"/>
<dbReference type="STRING" id="743966.MYB_01820"/>
<gene>
    <name evidence="2" type="ORF">MYB_01820</name>
</gene>
<dbReference type="RefSeq" id="WP_022935459.1">
    <property type="nucleotide sequence ID" value="NZ_CP007154.1"/>
</dbReference>
<sequence length="315" mass="37403">MDKYHVVNEQSISWSDLQTVLYFYFPIIKKDGFVLYHYLYTLGDMPMNFEILERVFQINFVVFESLKKIFEALGLISTFYNKKTKEFFIKLLKPIGVQALQENQYITQLLTKHISKPLVDELFDKFNQKTSILKGLEDVSHNYGKVFGYNLEKLDEKTSEIKNFNLVDMSVRDAKKMLDNVQFFQFLSRRDPMPSLKNHFRKYLKLGYTHVSINHFIEFCYKINGGEVNQRYFSKVVNDFYKNGVTSENDVKVELEEKYRYKKVTQPIFEPDFSFNSDAKLQKFNKAKPNNSDDYSKNDSETNFYDDLQNGKGWF</sequence>
<evidence type="ECO:0000259" key="1">
    <source>
        <dbReference type="Pfam" id="PF25888"/>
    </source>
</evidence>